<dbReference type="EMBL" id="JAPPUY010000003">
    <property type="protein sequence ID" value="MCY4745693.1"/>
    <property type="molecule type" value="Genomic_DNA"/>
</dbReference>
<keyword evidence="2" id="KW-1185">Reference proteome</keyword>
<reference evidence="1" key="1">
    <citation type="submission" date="2022-08" db="EMBL/GenBank/DDBJ databases">
        <title>Genome sequencing of Pelomonas sp. UHG3.</title>
        <authorList>
            <person name="So Y."/>
        </authorList>
    </citation>
    <scope>NUCLEOTIDE SEQUENCE</scope>
    <source>
        <strain evidence="1">UHG3</strain>
    </source>
</reference>
<comment type="caution">
    <text evidence="1">The sequence shown here is derived from an EMBL/GenBank/DDBJ whole genome shotgun (WGS) entry which is preliminary data.</text>
</comment>
<dbReference type="Proteomes" id="UP001076464">
    <property type="component" value="Unassembled WGS sequence"/>
</dbReference>
<name>A0ACC6CB89_9BURK</name>
<protein>
    <submittedName>
        <fullName evidence="1">Uncharacterized protein</fullName>
    </submittedName>
</protein>
<accession>A0ACC6CB89</accession>
<proteinExistence type="predicted"/>
<organism evidence="1 2">
    <name type="scientific">Roseateles hydrophilus</name>
    <dbReference type="NCBI Taxonomy" id="2975054"/>
    <lineage>
        <taxon>Bacteria</taxon>
        <taxon>Pseudomonadati</taxon>
        <taxon>Pseudomonadota</taxon>
        <taxon>Betaproteobacteria</taxon>
        <taxon>Burkholderiales</taxon>
        <taxon>Sphaerotilaceae</taxon>
        <taxon>Roseateles</taxon>
    </lineage>
</organism>
<evidence type="ECO:0000313" key="2">
    <source>
        <dbReference type="Proteomes" id="UP001076464"/>
    </source>
</evidence>
<gene>
    <name evidence="1" type="ORF">NYO99_11985</name>
</gene>
<sequence length="387" mass="43232">MSALPSNPGAGATREQVVAILELLETRMLWSTAKPIISATGIHTSRGWRETIAQARGDSYSDAIWASAYKSLSVVARWHTYVGNKHVSFFDLREQNEDAKALVLDWARNRAVEDLKGVVRRRPFNILEAPTRKADLEPYKNAEPKLLAAEFQGGKLYLQFFSTRAYTMREPLDITRMSAAQARLFEEYEEVIGVRTRLVPCFDTVVVDTANDLVELRVDFQPGMTEDKNSPAFVRVMNEFNRATTKFIGQGAVGVGLMNLHPAINPMYQDAACGRVTALGFVATSKASSSNNHGQIHRTKTQDFRKDSFHVGGKQHVDKVDPYTIGITWPAKPSKGDLYLELKGSVRAIYSGKLRAVTTAEFLGCLDGADYDFIADQVLRRLPRRKK</sequence>
<evidence type="ECO:0000313" key="1">
    <source>
        <dbReference type="EMBL" id="MCY4745693.1"/>
    </source>
</evidence>